<dbReference type="InterPro" id="IPR050134">
    <property type="entry name" value="NAD-dep_sirtuin_deacylases"/>
</dbReference>
<dbReference type="GO" id="GO:0070403">
    <property type="term" value="F:NAD+ binding"/>
    <property type="evidence" value="ECO:0007669"/>
    <property type="project" value="InterPro"/>
</dbReference>
<dbReference type="PANTHER" id="PTHR11085">
    <property type="entry name" value="NAD-DEPENDENT PROTEIN DEACYLASE SIRTUIN-5, MITOCHONDRIAL-RELATED"/>
    <property type="match status" value="1"/>
</dbReference>
<dbReference type="CDD" id="cd01407">
    <property type="entry name" value="SIR2-fam"/>
    <property type="match status" value="1"/>
</dbReference>
<keyword evidence="2" id="KW-0808">Transferase</keyword>
<dbReference type="GO" id="GO:0017136">
    <property type="term" value="F:histone deacetylase activity, NAD-dependent"/>
    <property type="evidence" value="ECO:0007669"/>
    <property type="project" value="TreeGrafter"/>
</dbReference>
<reference evidence="6 7" key="1">
    <citation type="submission" date="2015-01" db="EMBL/GenBank/DDBJ databases">
        <title>Comparative genomics of non-oral Prevotella species.</title>
        <authorList>
            <person name="Accetto T."/>
            <person name="Nograsek B."/>
            <person name="Avgustin G."/>
        </authorList>
    </citation>
    <scope>NUCLEOTIDE SEQUENCE [LARGE SCALE GENOMIC DNA]</scope>
    <source>
        <strain evidence="6 7">P5-119</strain>
    </source>
</reference>
<organism evidence="6 7">
    <name type="scientific">Prevotella pectinovora</name>
    <dbReference type="NCBI Taxonomy" id="1602169"/>
    <lineage>
        <taxon>Bacteria</taxon>
        <taxon>Pseudomonadati</taxon>
        <taxon>Bacteroidota</taxon>
        <taxon>Bacteroidia</taxon>
        <taxon>Bacteroidales</taxon>
        <taxon>Prevotellaceae</taxon>
        <taxon>Prevotella</taxon>
    </lineage>
</organism>
<protein>
    <recommendedName>
        <fullName evidence="1">protein acetyllysine N-acetyltransferase</fullName>
        <ecNumber evidence="1">2.3.1.286</ecNumber>
    </recommendedName>
</protein>
<evidence type="ECO:0000256" key="2">
    <source>
        <dbReference type="ARBA" id="ARBA00022679"/>
    </source>
</evidence>
<evidence type="ECO:0000313" key="7">
    <source>
        <dbReference type="Proteomes" id="UP000032046"/>
    </source>
</evidence>
<evidence type="ECO:0000313" key="6">
    <source>
        <dbReference type="EMBL" id="KIP63238.1"/>
    </source>
</evidence>
<dbReference type="InterPro" id="IPR026591">
    <property type="entry name" value="Sirtuin_cat_small_dom_sf"/>
</dbReference>
<dbReference type="SUPFAM" id="SSF52467">
    <property type="entry name" value="DHS-like NAD/FAD-binding domain"/>
    <property type="match status" value="1"/>
</dbReference>
<evidence type="ECO:0000256" key="1">
    <source>
        <dbReference type="ARBA" id="ARBA00012928"/>
    </source>
</evidence>
<dbReference type="STRING" id="1602171.ST44_04720"/>
<dbReference type="InterPro" id="IPR026590">
    <property type="entry name" value="Ssirtuin_cat_dom"/>
</dbReference>
<dbReference type="PROSITE" id="PS50305">
    <property type="entry name" value="SIRTUIN"/>
    <property type="match status" value="1"/>
</dbReference>
<gene>
    <name evidence="6" type="ORF">ST44_04720</name>
</gene>
<evidence type="ECO:0000256" key="4">
    <source>
        <dbReference type="PROSITE-ProRule" id="PRU00236"/>
    </source>
</evidence>
<comment type="caution">
    <text evidence="6">The sequence shown here is derived from an EMBL/GenBank/DDBJ whole genome shotgun (WGS) entry which is preliminary data.</text>
</comment>
<dbReference type="InterPro" id="IPR003000">
    <property type="entry name" value="Sirtuin"/>
</dbReference>
<evidence type="ECO:0000256" key="3">
    <source>
        <dbReference type="ARBA" id="ARBA00023027"/>
    </source>
</evidence>
<comment type="caution">
    <text evidence="4">Lacks conserved residue(s) required for the propagation of feature annotation.</text>
</comment>
<dbReference type="EC" id="2.3.1.286" evidence="1"/>
<dbReference type="PANTHER" id="PTHR11085:SF4">
    <property type="entry name" value="NAD-DEPENDENT PROTEIN DEACYLASE"/>
    <property type="match status" value="1"/>
</dbReference>
<keyword evidence="7" id="KW-1185">Reference proteome</keyword>
<sequence length="234" mass="26009">MRQDIVFLTGAGISSESGIPTFRGKDGLWNDERKVYLASSEALYNDTSEFLAFMNDMRQRVFDAAPNAAHAFIADLEKQHQVTVITQNIDDLHERAGSTNVIHLHGELARVCSSDNRHDARYIREMPMNVPIRLGDDAGDGSQLRSHVTLFGEYVSGMQDAAEIVKDADIFVVIGTSLTVHPAAELIRYAHPDVPKFIINPNEVDIASLGYKYILSTATEGVKTLQEELNHINR</sequence>
<keyword evidence="3" id="KW-0520">NAD</keyword>
<dbReference type="InterPro" id="IPR029035">
    <property type="entry name" value="DHS-like_NAD/FAD-binding_dom"/>
</dbReference>
<dbReference type="Gene3D" id="3.30.1600.10">
    <property type="entry name" value="SIR2/SIRT2 'Small Domain"/>
    <property type="match status" value="1"/>
</dbReference>
<dbReference type="EMBL" id="JXQK01000046">
    <property type="protein sequence ID" value="KIP63238.1"/>
    <property type="molecule type" value="Genomic_DNA"/>
</dbReference>
<evidence type="ECO:0000259" key="5">
    <source>
        <dbReference type="PROSITE" id="PS50305"/>
    </source>
</evidence>
<name>A0A0D0HE08_9BACT</name>
<accession>A0A0D0HE08</accession>
<dbReference type="Pfam" id="PF02146">
    <property type="entry name" value="SIR2"/>
    <property type="match status" value="1"/>
</dbReference>
<dbReference type="Proteomes" id="UP000032046">
    <property type="component" value="Unassembled WGS sequence"/>
</dbReference>
<dbReference type="Gene3D" id="3.40.50.1220">
    <property type="entry name" value="TPP-binding domain"/>
    <property type="match status" value="1"/>
</dbReference>
<proteinExistence type="predicted"/>
<feature type="domain" description="Deacetylase sirtuin-type" evidence="5">
    <location>
        <begin position="1"/>
        <end position="232"/>
    </location>
</feature>
<dbReference type="AlphaFoldDB" id="A0A0D0HE08"/>